<dbReference type="PANTHER" id="PTHR45947">
    <property type="entry name" value="SULFOQUINOVOSYL TRANSFERASE SQD2"/>
    <property type="match status" value="1"/>
</dbReference>
<gene>
    <name evidence="2" type="ORF">ENG67_02180</name>
</gene>
<accession>A0A7C0XCP1</accession>
<dbReference type="CDD" id="cd03801">
    <property type="entry name" value="GT4_PimA-like"/>
    <property type="match status" value="1"/>
</dbReference>
<evidence type="ECO:0000259" key="1">
    <source>
        <dbReference type="Pfam" id="PF00534"/>
    </source>
</evidence>
<name>A0A7C0XCP1_UNCW3</name>
<dbReference type="EMBL" id="DRBW01000081">
    <property type="protein sequence ID" value="HDM89998.1"/>
    <property type="molecule type" value="Genomic_DNA"/>
</dbReference>
<dbReference type="InterPro" id="IPR050194">
    <property type="entry name" value="Glycosyltransferase_grp1"/>
</dbReference>
<dbReference type="SUPFAM" id="SSF53756">
    <property type="entry name" value="UDP-Glycosyltransferase/glycogen phosphorylase"/>
    <property type="match status" value="1"/>
</dbReference>
<comment type="caution">
    <text evidence="2">The sequence shown here is derived from an EMBL/GenBank/DDBJ whole genome shotgun (WGS) entry which is preliminary data.</text>
</comment>
<proteinExistence type="predicted"/>
<dbReference type="GO" id="GO:0016757">
    <property type="term" value="F:glycosyltransferase activity"/>
    <property type="evidence" value="ECO:0007669"/>
    <property type="project" value="InterPro"/>
</dbReference>
<dbReference type="InterPro" id="IPR001296">
    <property type="entry name" value="Glyco_trans_1"/>
</dbReference>
<evidence type="ECO:0000313" key="2">
    <source>
        <dbReference type="EMBL" id="HDM89998.1"/>
    </source>
</evidence>
<protein>
    <submittedName>
        <fullName evidence="2">Glycosyltransferase</fullName>
    </submittedName>
</protein>
<dbReference type="PANTHER" id="PTHR45947:SF3">
    <property type="entry name" value="SULFOQUINOVOSYL TRANSFERASE SQD2"/>
    <property type="match status" value="1"/>
</dbReference>
<organism evidence="2">
    <name type="scientific">candidate division WOR-3 bacterium</name>
    <dbReference type="NCBI Taxonomy" id="2052148"/>
    <lineage>
        <taxon>Bacteria</taxon>
        <taxon>Bacteria division WOR-3</taxon>
    </lineage>
</organism>
<dbReference type="Proteomes" id="UP000885931">
    <property type="component" value="Unassembled WGS sequence"/>
</dbReference>
<dbReference type="Gene3D" id="3.40.50.2000">
    <property type="entry name" value="Glycogen Phosphorylase B"/>
    <property type="match status" value="2"/>
</dbReference>
<sequence>MPKVLILNSFPCDWDPDTVEGSPENAYILNCLVDSGFDLFILAPPGGNACGKRIPFRILKFPSPLGKGGNKVKRYLSHVRFYVSLNRAFLKEAREILKSEKFDLIWAIGTPSAPAAYRLGKKHGIKKIVKAPGVFELNSYRPLIKALPLYFVDLIAFSLPFDRFLLVDDGTQPDQVLLRMGRHRDQFDLFPNPYPEDWKIDDRRRKELRKELGIPEDAVTVGWAARYHPLKGVDLITPIVREILKRFPGVHFVFAGFREDLFPLKHRNLRFLGMIPHRKMLDFYHLIDVFIQTNRATSFGLPVIEAGYLGLPVIGFRVGASERAIVDGETGFLIKPFDLGEYVEKLSLLISNKDLRAEMSRKARKWIIDNHISWKTRCEMEKNALLRVMRE</sequence>
<dbReference type="Pfam" id="PF00534">
    <property type="entry name" value="Glycos_transf_1"/>
    <property type="match status" value="1"/>
</dbReference>
<reference evidence="2" key="1">
    <citation type="journal article" date="2020" name="mSystems">
        <title>Genome- and Community-Level Interaction Insights into Carbon Utilization and Element Cycling Functions of Hydrothermarchaeota in Hydrothermal Sediment.</title>
        <authorList>
            <person name="Zhou Z."/>
            <person name="Liu Y."/>
            <person name="Xu W."/>
            <person name="Pan J."/>
            <person name="Luo Z.H."/>
            <person name="Li M."/>
        </authorList>
    </citation>
    <scope>NUCLEOTIDE SEQUENCE [LARGE SCALE GENOMIC DNA]</scope>
    <source>
        <strain evidence="2">HyVt-237</strain>
    </source>
</reference>
<feature type="domain" description="Glycosyl transferase family 1" evidence="1">
    <location>
        <begin position="205"/>
        <end position="366"/>
    </location>
</feature>
<dbReference type="AlphaFoldDB" id="A0A7C0XCP1"/>